<dbReference type="PATRIC" id="fig|263475.3.peg.4490"/>
<dbReference type="STRING" id="263475.AMD00_16050"/>
<name>A0A0M0LFF8_9BACL</name>
<comment type="caution">
    <text evidence="4">The sequence shown here is derived from an EMBL/GenBank/DDBJ whole genome shotgun (WGS) entry which is preliminary data.</text>
</comment>
<evidence type="ECO:0000313" key="4">
    <source>
        <dbReference type="EMBL" id="KOO49830.1"/>
    </source>
</evidence>
<evidence type="ECO:0000259" key="3">
    <source>
        <dbReference type="Pfam" id="PF01757"/>
    </source>
</evidence>
<feature type="domain" description="Acyltransferase 3" evidence="3">
    <location>
        <begin position="7"/>
        <end position="326"/>
    </location>
</feature>
<keyword evidence="5" id="KW-1185">Reference proteome</keyword>
<dbReference type="PANTHER" id="PTHR37312:SF1">
    <property type="entry name" value="MEMBRANE-BOUND ACYLTRANSFERASE YKRP-RELATED"/>
    <property type="match status" value="1"/>
</dbReference>
<dbReference type="GO" id="GO:0016747">
    <property type="term" value="F:acyltransferase activity, transferring groups other than amino-acyl groups"/>
    <property type="evidence" value="ECO:0007669"/>
    <property type="project" value="InterPro"/>
</dbReference>
<dbReference type="GeneID" id="301137607"/>
<accession>A0A0M0LFF8</accession>
<protein>
    <submittedName>
        <fullName evidence="4">Fucose 4-O-acetylase</fullName>
    </submittedName>
</protein>
<evidence type="ECO:0000256" key="2">
    <source>
        <dbReference type="ARBA" id="ARBA00007400"/>
    </source>
</evidence>
<gene>
    <name evidence="4" type="ORF">AMD00_16050</name>
</gene>
<dbReference type="InterPro" id="IPR002656">
    <property type="entry name" value="Acyl_transf_3_dom"/>
</dbReference>
<dbReference type="RefSeq" id="WP_053418002.1">
    <property type="nucleotide sequence ID" value="NZ_LILB01000005.1"/>
</dbReference>
<comment type="similarity">
    <text evidence="2">Belongs to the acyltransferase 3 family.</text>
</comment>
<sequence>MTKQRLTWVDVTKGFLMILVVIGHFPGDLDYPLLQYIYWFHMPAFFVLSGLFFKPLAKDEPIRKAVKKRFMQLTIPYFFFLLVITCIRYILAFAYGNTDISWYMEDLSTLIIGGRYARGSYGVFWFTTVLFFTYILFLLLTKYLNRFYQFFVLAICYIIAHIQSYYVIDVIGGSSAEASQTIPILWNLDVTLIALVYFAIGYYAKDLFLHIRLPLWTICTVSSLLAMYLAWIDQFDYHLSLKFIRYNDALMDLIIPFIFIITIFGIFQFITRFTPFKALKFIEMQSITIMYMHISVDKQMNNFFDYGLVGYTVLCLGISIIGSLVIKKFIPYGLFFIGDIRAKRPILFNSKLFIT</sequence>
<dbReference type="Pfam" id="PF01757">
    <property type="entry name" value="Acyl_transf_3"/>
    <property type="match status" value="1"/>
</dbReference>
<dbReference type="PANTHER" id="PTHR37312">
    <property type="entry name" value="MEMBRANE-BOUND ACYLTRANSFERASE YKRP-RELATED"/>
    <property type="match status" value="1"/>
</dbReference>
<evidence type="ECO:0000256" key="1">
    <source>
        <dbReference type="ARBA" id="ARBA00004370"/>
    </source>
</evidence>
<dbReference type="AlphaFoldDB" id="A0A0M0LFF8"/>
<dbReference type="OrthoDB" id="6623990at2"/>
<comment type="subcellular location">
    <subcellularLocation>
        <location evidence="1">Membrane</location>
    </subcellularLocation>
</comment>
<reference evidence="5" key="1">
    <citation type="submission" date="2015-08" db="EMBL/GenBank/DDBJ databases">
        <title>Fjat-10028 dsm 16317.</title>
        <authorList>
            <person name="Liu B."/>
            <person name="Wang J."/>
            <person name="Zhu Y."/>
            <person name="Liu G."/>
            <person name="Chen Q."/>
            <person name="Chen Z."/>
            <person name="Lan J."/>
            <person name="Che J."/>
            <person name="Ge C."/>
            <person name="Shi H."/>
            <person name="Pan Z."/>
            <person name="Liu X."/>
        </authorList>
    </citation>
    <scope>NUCLEOTIDE SEQUENCE [LARGE SCALE GENOMIC DNA]</scope>
    <source>
        <strain evidence="5">DSM 16317</strain>
    </source>
</reference>
<evidence type="ECO:0000313" key="5">
    <source>
        <dbReference type="Proteomes" id="UP000036867"/>
    </source>
</evidence>
<proteinExistence type="inferred from homology"/>
<organism evidence="4 5">
    <name type="scientific">Viridibacillus arvi</name>
    <dbReference type="NCBI Taxonomy" id="263475"/>
    <lineage>
        <taxon>Bacteria</taxon>
        <taxon>Bacillati</taxon>
        <taxon>Bacillota</taxon>
        <taxon>Bacilli</taxon>
        <taxon>Bacillales</taxon>
        <taxon>Caryophanaceae</taxon>
        <taxon>Viridibacillus</taxon>
    </lineage>
</organism>
<dbReference type="EMBL" id="LILB01000005">
    <property type="protein sequence ID" value="KOO49830.1"/>
    <property type="molecule type" value="Genomic_DNA"/>
</dbReference>
<dbReference type="Proteomes" id="UP000036867">
    <property type="component" value="Unassembled WGS sequence"/>
</dbReference>
<dbReference type="InterPro" id="IPR052734">
    <property type="entry name" value="Nod_factor_acetyltransferase"/>
</dbReference>